<proteinExistence type="predicted"/>
<feature type="transmembrane region" description="Helical" evidence="1">
    <location>
        <begin position="76"/>
        <end position="101"/>
    </location>
</feature>
<reference evidence="2 3" key="1">
    <citation type="submission" date="2014-10" db="EMBL/GenBank/DDBJ databases">
        <title>Draft genome sequence of Actinoplanes utahensis NRRL 12052.</title>
        <authorList>
            <person name="Velasco-Bucheli B."/>
            <person name="del Cerro C."/>
            <person name="Hormigo D."/>
            <person name="Garcia J.L."/>
            <person name="Acebal C."/>
            <person name="Arroyo M."/>
            <person name="de la Mata I."/>
        </authorList>
    </citation>
    <scope>NUCLEOTIDE SEQUENCE [LARGE SCALE GENOMIC DNA]</scope>
    <source>
        <strain evidence="2 3">NRRL 12052</strain>
    </source>
</reference>
<protein>
    <submittedName>
        <fullName evidence="2">Uncharacterized protein</fullName>
    </submittedName>
</protein>
<keyword evidence="1" id="KW-0472">Membrane</keyword>
<name>A0A0A6U8C7_ACTUT</name>
<dbReference type="AlphaFoldDB" id="A0A0A6U8C7"/>
<dbReference type="eggNOG" id="ENOG5033100">
    <property type="taxonomic scope" value="Bacteria"/>
</dbReference>
<keyword evidence="1" id="KW-1133">Transmembrane helix</keyword>
<keyword evidence="1" id="KW-0812">Transmembrane</keyword>
<comment type="caution">
    <text evidence="2">The sequence shown here is derived from an EMBL/GenBank/DDBJ whole genome shotgun (WGS) entry which is preliminary data.</text>
</comment>
<organism evidence="2 3">
    <name type="scientific">Actinoplanes utahensis</name>
    <dbReference type="NCBI Taxonomy" id="1869"/>
    <lineage>
        <taxon>Bacteria</taxon>
        <taxon>Bacillati</taxon>
        <taxon>Actinomycetota</taxon>
        <taxon>Actinomycetes</taxon>
        <taxon>Micromonosporales</taxon>
        <taxon>Micromonosporaceae</taxon>
        <taxon>Actinoplanes</taxon>
    </lineage>
</organism>
<dbReference type="RefSeq" id="WP_043533632.1">
    <property type="nucleotide sequence ID" value="NZ_BAABKU010000055.1"/>
</dbReference>
<feature type="transmembrane region" description="Helical" evidence="1">
    <location>
        <begin position="121"/>
        <end position="142"/>
    </location>
</feature>
<accession>A0A0A6U8C7</accession>
<feature type="transmembrane region" description="Helical" evidence="1">
    <location>
        <begin position="12"/>
        <end position="35"/>
    </location>
</feature>
<dbReference type="Proteomes" id="UP000054537">
    <property type="component" value="Unassembled WGS sequence"/>
</dbReference>
<evidence type="ECO:0000313" key="2">
    <source>
        <dbReference type="EMBL" id="KHD72275.1"/>
    </source>
</evidence>
<sequence>MRNSRERAPAAVRAAFGSWLVAVGAGVFETCSVVAREGLTGDVVGGAAVRTAVFVVAVAVAWQMRAGRRWARLTLAVGLGVVGLASLVADPIAWLAAGNAVPRLIADSGAADLAFGVSRGVHIVAVLIGVTLMFTPSANAWFRVPVPARA</sequence>
<keyword evidence="3" id="KW-1185">Reference proteome</keyword>
<dbReference type="EMBL" id="JRTT01000138">
    <property type="protein sequence ID" value="KHD72275.1"/>
    <property type="molecule type" value="Genomic_DNA"/>
</dbReference>
<evidence type="ECO:0000313" key="3">
    <source>
        <dbReference type="Proteomes" id="UP000054537"/>
    </source>
</evidence>
<dbReference type="OrthoDB" id="4476959at2"/>
<gene>
    <name evidence="2" type="ORF">MB27_41200</name>
</gene>
<evidence type="ECO:0000256" key="1">
    <source>
        <dbReference type="SAM" id="Phobius"/>
    </source>
</evidence>
<feature type="transmembrane region" description="Helical" evidence="1">
    <location>
        <begin position="47"/>
        <end position="64"/>
    </location>
</feature>